<keyword evidence="2" id="KW-0813">Transport</keyword>
<evidence type="ECO:0000259" key="4">
    <source>
        <dbReference type="Pfam" id="PF25919"/>
    </source>
</evidence>
<proteinExistence type="inferred from homology"/>
<comment type="similarity">
    <text evidence="1">Belongs to the membrane fusion protein (MFP) (TC 8.A.1) family.</text>
</comment>
<evidence type="ECO:0000313" key="7">
    <source>
        <dbReference type="EMBL" id="GGF14598.1"/>
    </source>
</evidence>
<dbReference type="Pfam" id="PF25919">
    <property type="entry name" value="BSH_CusB"/>
    <property type="match status" value="1"/>
</dbReference>
<dbReference type="InterPro" id="IPR058792">
    <property type="entry name" value="Beta-barrel_RND_2"/>
</dbReference>
<dbReference type="NCBIfam" id="TIGR01730">
    <property type="entry name" value="RND_mfp"/>
    <property type="match status" value="1"/>
</dbReference>
<dbReference type="PANTHER" id="PTHR30097">
    <property type="entry name" value="CATION EFFLUX SYSTEM PROTEIN CUSB"/>
    <property type="match status" value="1"/>
</dbReference>
<name>A0ABQ1UAL8_9FLAO</name>
<protein>
    <submittedName>
        <fullName evidence="7">RND transporter</fullName>
    </submittedName>
</protein>
<dbReference type="EMBL" id="BMKP01000005">
    <property type="protein sequence ID" value="GGF14598.1"/>
    <property type="molecule type" value="Genomic_DNA"/>
</dbReference>
<dbReference type="InterPro" id="IPR051909">
    <property type="entry name" value="MFP_Cation_Efflux"/>
</dbReference>
<accession>A0ABQ1UAL8</accession>
<evidence type="ECO:0000259" key="3">
    <source>
        <dbReference type="Pfam" id="PF19335"/>
    </source>
</evidence>
<feature type="domain" description="CusB-like barrel-sandwich hybrid" evidence="4">
    <location>
        <begin position="116"/>
        <end position="238"/>
    </location>
</feature>
<gene>
    <name evidence="7" type="ORF">GCM10011518_24930</name>
</gene>
<evidence type="ECO:0000259" key="6">
    <source>
        <dbReference type="Pfam" id="PF25967"/>
    </source>
</evidence>
<organism evidence="7 8">
    <name type="scientific">Flavobacterium limi</name>
    <dbReference type="NCBI Taxonomy" id="2045105"/>
    <lineage>
        <taxon>Bacteria</taxon>
        <taxon>Pseudomonadati</taxon>
        <taxon>Bacteroidota</taxon>
        <taxon>Flavobacteriia</taxon>
        <taxon>Flavobacteriales</taxon>
        <taxon>Flavobacteriaceae</taxon>
        <taxon>Flavobacterium</taxon>
    </lineage>
</organism>
<feature type="domain" description="CusB-like beta-barrel" evidence="5">
    <location>
        <begin position="244"/>
        <end position="313"/>
    </location>
</feature>
<dbReference type="InterPro" id="IPR045800">
    <property type="entry name" value="HMBD"/>
</dbReference>
<comment type="caution">
    <text evidence="7">The sequence shown here is derived from an EMBL/GenBank/DDBJ whole genome shotgun (WGS) entry which is preliminary data.</text>
</comment>
<keyword evidence="8" id="KW-1185">Reference proteome</keyword>
<dbReference type="PANTHER" id="PTHR30097:SF4">
    <property type="entry name" value="SLR6042 PROTEIN"/>
    <property type="match status" value="1"/>
</dbReference>
<feature type="domain" description="Multidrug resistance protein MdtA-like C-terminal permuted SH3" evidence="6">
    <location>
        <begin position="326"/>
        <end position="383"/>
    </location>
</feature>
<dbReference type="Pfam" id="PF25967">
    <property type="entry name" value="RND-MFP_C"/>
    <property type="match status" value="1"/>
</dbReference>
<dbReference type="Gene3D" id="2.40.30.170">
    <property type="match status" value="1"/>
</dbReference>
<reference evidence="8" key="1">
    <citation type="journal article" date="2019" name="Int. J. Syst. Evol. Microbiol.">
        <title>The Global Catalogue of Microorganisms (GCM) 10K type strain sequencing project: providing services to taxonomists for standard genome sequencing and annotation.</title>
        <authorList>
            <consortium name="The Broad Institute Genomics Platform"/>
            <consortium name="The Broad Institute Genome Sequencing Center for Infectious Disease"/>
            <person name="Wu L."/>
            <person name="Ma J."/>
        </authorList>
    </citation>
    <scope>NUCLEOTIDE SEQUENCE [LARGE SCALE GENOMIC DNA]</scope>
    <source>
        <strain evidence="8">CGMCC 1.16060</strain>
    </source>
</reference>
<dbReference type="InterPro" id="IPR058627">
    <property type="entry name" value="MdtA-like_C"/>
</dbReference>
<evidence type="ECO:0000256" key="1">
    <source>
        <dbReference type="ARBA" id="ARBA00009477"/>
    </source>
</evidence>
<dbReference type="RefSeq" id="WP_163394711.1">
    <property type="nucleotide sequence ID" value="NZ_BMKP01000005.1"/>
</dbReference>
<dbReference type="Gene3D" id="2.40.50.100">
    <property type="match status" value="1"/>
</dbReference>
<evidence type="ECO:0000313" key="8">
    <source>
        <dbReference type="Proteomes" id="UP000655016"/>
    </source>
</evidence>
<feature type="domain" description="Heavy metal binding" evidence="3">
    <location>
        <begin position="40"/>
        <end position="65"/>
    </location>
</feature>
<dbReference type="Pfam" id="PF19335">
    <property type="entry name" value="HMBD"/>
    <property type="match status" value="1"/>
</dbReference>
<dbReference type="SUPFAM" id="SSF111369">
    <property type="entry name" value="HlyD-like secretion proteins"/>
    <property type="match status" value="1"/>
</dbReference>
<sequence>MNNKSIIRAILLIVMIFPLLFTACARKEEKKASQEKAQTYTCPMHPQIVKDGPGSCPICGMDLVPFEKNNAQDFLTLGPSQQALANLTTITAGENEFSNSSRLNGRLVTDPEQTVYIASRVAGRIEELYVKETGVRIAKGQALYRIYSEQLSALQQEYLLATAQAASFAEDKRFAQIKNAAKQKLLLYGQSEAQLAELIKKQKASPYVVYYAPNSGTVAELSITEGQYVTEGGSIMKLEDYNRLWVEADVYPADAGKIKTGQKVKVIVTGYEDQPQTMTVDFINPALQTSKQIIQLRGTITNPNNQWQAGQQVIVLLPLSEQKMKLTIPVDAVIRDGNGTHVWIEIGKGKYQPRMVTIGSETFDEVEITNGLEKGDIVVASGAYLLYSEFILKKGKNPMSGMKIQ</sequence>
<evidence type="ECO:0000256" key="2">
    <source>
        <dbReference type="ARBA" id="ARBA00022448"/>
    </source>
</evidence>
<dbReference type="Gene3D" id="2.40.420.20">
    <property type="match status" value="1"/>
</dbReference>
<evidence type="ECO:0000259" key="5">
    <source>
        <dbReference type="Pfam" id="PF25954"/>
    </source>
</evidence>
<dbReference type="Proteomes" id="UP000655016">
    <property type="component" value="Unassembled WGS sequence"/>
</dbReference>
<dbReference type="Pfam" id="PF25954">
    <property type="entry name" value="Beta-barrel_RND_2"/>
    <property type="match status" value="1"/>
</dbReference>
<dbReference type="InterPro" id="IPR058790">
    <property type="entry name" value="BSH_CusB"/>
</dbReference>
<dbReference type="PROSITE" id="PS51257">
    <property type="entry name" value="PROKAR_LIPOPROTEIN"/>
    <property type="match status" value="1"/>
</dbReference>
<dbReference type="InterPro" id="IPR006143">
    <property type="entry name" value="RND_pump_MFP"/>
</dbReference>